<sequence length="212" mass="22573">DNDTDDEDNDAVTPGIQLDGWVNDGCPEVGALGEDEYDSDLDGMEDGSGPVLPGQGDCRDGIDNDADTTVDVDDSHCKAFIDEDTGGYDDDDDKDAEEGVNQGRLTCYDDIDNDGDTLIDEDDPDCHNPANVFIDEDGPDICPLAGATVEYIKLDGPGGLTQGPISTVTTVDDDCVSRAMYSSEEPGQVNVEAVLYDPTTPEVIDNKHAFLV</sequence>
<protein>
    <submittedName>
        <fullName evidence="2">Uncharacterized protein</fullName>
    </submittedName>
</protein>
<accession>X0YA85</accession>
<feature type="region of interest" description="Disordered" evidence="1">
    <location>
        <begin position="1"/>
        <end position="70"/>
    </location>
</feature>
<evidence type="ECO:0000256" key="1">
    <source>
        <dbReference type="SAM" id="MobiDB-lite"/>
    </source>
</evidence>
<feature type="compositionally biased region" description="Acidic residues" evidence="1">
    <location>
        <begin position="1"/>
        <end position="10"/>
    </location>
</feature>
<dbReference type="AlphaFoldDB" id="X0YA85"/>
<feature type="non-terminal residue" evidence="2">
    <location>
        <position position="212"/>
    </location>
</feature>
<dbReference type="EMBL" id="BARS01054963">
    <property type="protein sequence ID" value="GAG52755.1"/>
    <property type="molecule type" value="Genomic_DNA"/>
</dbReference>
<reference evidence="2" key="1">
    <citation type="journal article" date="2014" name="Front. Microbiol.">
        <title>High frequency of phylogenetically diverse reductive dehalogenase-homologous genes in deep subseafloor sedimentary metagenomes.</title>
        <authorList>
            <person name="Kawai M."/>
            <person name="Futagami T."/>
            <person name="Toyoda A."/>
            <person name="Takaki Y."/>
            <person name="Nishi S."/>
            <person name="Hori S."/>
            <person name="Arai W."/>
            <person name="Tsubouchi T."/>
            <person name="Morono Y."/>
            <person name="Uchiyama I."/>
            <person name="Ito T."/>
            <person name="Fujiyama A."/>
            <person name="Inagaki F."/>
            <person name="Takami H."/>
        </authorList>
    </citation>
    <scope>NUCLEOTIDE SEQUENCE</scope>
    <source>
        <strain evidence="2">Expedition CK06-06</strain>
    </source>
</reference>
<name>X0YA85_9ZZZZ</name>
<evidence type="ECO:0000313" key="2">
    <source>
        <dbReference type="EMBL" id="GAG52755.1"/>
    </source>
</evidence>
<comment type="caution">
    <text evidence="2">The sequence shown here is derived from an EMBL/GenBank/DDBJ whole genome shotgun (WGS) entry which is preliminary data.</text>
</comment>
<gene>
    <name evidence="2" type="ORF">S01H1_81259</name>
</gene>
<feature type="compositionally biased region" description="Acidic residues" evidence="1">
    <location>
        <begin position="33"/>
        <end position="45"/>
    </location>
</feature>
<feature type="non-terminal residue" evidence="2">
    <location>
        <position position="1"/>
    </location>
</feature>
<proteinExistence type="predicted"/>
<organism evidence="2">
    <name type="scientific">marine sediment metagenome</name>
    <dbReference type="NCBI Taxonomy" id="412755"/>
    <lineage>
        <taxon>unclassified sequences</taxon>
        <taxon>metagenomes</taxon>
        <taxon>ecological metagenomes</taxon>
    </lineage>
</organism>